<evidence type="ECO:0000313" key="2">
    <source>
        <dbReference type="EMBL" id="KIK02512.1"/>
    </source>
</evidence>
<name>A0A0C9XY00_9AGAR</name>
<feature type="domain" description="DEAD/DEAH-box helicase" evidence="1">
    <location>
        <begin position="30"/>
        <end position="88"/>
    </location>
</feature>
<dbReference type="HOGENOM" id="CLU_2460761_0_0_1"/>
<dbReference type="AlphaFoldDB" id="A0A0C9XY00"/>
<sequence>KAWTGLRPKDLEGLNKKIREKFNWAHSPREFQLEAIKAQLLHKYVLVHAGTGSGKTTIAAGPHALVDKSKEMVTFMVSPLLAFQEEQVS</sequence>
<accession>A0A0C9XY00</accession>
<keyword evidence="3" id="KW-1185">Reference proteome</keyword>
<dbReference type="InterPro" id="IPR011545">
    <property type="entry name" value="DEAD/DEAH_box_helicase_dom"/>
</dbReference>
<dbReference type="EMBL" id="KN838592">
    <property type="protein sequence ID" value="KIK02512.1"/>
    <property type="molecule type" value="Genomic_DNA"/>
</dbReference>
<dbReference type="InterPro" id="IPR027417">
    <property type="entry name" value="P-loop_NTPase"/>
</dbReference>
<dbReference type="GO" id="GO:0003676">
    <property type="term" value="F:nucleic acid binding"/>
    <property type="evidence" value="ECO:0007669"/>
    <property type="project" value="InterPro"/>
</dbReference>
<organism evidence="2 3">
    <name type="scientific">Laccaria amethystina LaAM-08-1</name>
    <dbReference type="NCBI Taxonomy" id="1095629"/>
    <lineage>
        <taxon>Eukaryota</taxon>
        <taxon>Fungi</taxon>
        <taxon>Dikarya</taxon>
        <taxon>Basidiomycota</taxon>
        <taxon>Agaricomycotina</taxon>
        <taxon>Agaricomycetes</taxon>
        <taxon>Agaricomycetidae</taxon>
        <taxon>Agaricales</taxon>
        <taxon>Agaricineae</taxon>
        <taxon>Hydnangiaceae</taxon>
        <taxon>Laccaria</taxon>
    </lineage>
</organism>
<proteinExistence type="predicted"/>
<reference evidence="2 3" key="1">
    <citation type="submission" date="2014-04" db="EMBL/GenBank/DDBJ databases">
        <authorList>
            <consortium name="DOE Joint Genome Institute"/>
            <person name="Kuo A."/>
            <person name="Kohler A."/>
            <person name="Nagy L.G."/>
            <person name="Floudas D."/>
            <person name="Copeland A."/>
            <person name="Barry K.W."/>
            <person name="Cichocki N."/>
            <person name="Veneault-Fourrey C."/>
            <person name="LaButti K."/>
            <person name="Lindquist E.A."/>
            <person name="Lipzen A."/>
            <person name="Lundell T."/>
            <person name="Morin E."/>
            <person name="Murat C."/>
            <person name="Sun H."/>
            <person name="Tunlid A."/>
            <person name="Henrissat B."/>
            <person name="Grigoriev I.V."/>
            <person name="Hibbett D.S."/>
            <person name="Martin F."/>
            <person name="Nordberg H.P."/>
            <person name="Cantor M.N."/>
            <person name="Hua S.X."/>
        </authorList>
    </citation>
    <scope>NUCLEOTIDE SEQUENCE [LARGE SCALE GENOMIC DNA]</scope>
    <source>
        <strain evidence="2 3">LaAM-08-1</strain>
    </source>
</reference>
<dbReference type="Pfam" id="PF00270">
    <property type="entry name" value="DEAD"/>
    <property type="match status" value="1"/>
</dbReference>
<dbReference type="Gene3D" id="3.40.50.300">
    <property type="entry name" value="P-loop containing nucleotide triphosphate hydrolases"/>
    <property type="match status" value="1"/>
</dbReference>
<feature type="non-terminal residue" evidence="2">
    <location>
        <position position="89"/>
    </location>
</feature>
<evidence type="ECO:0000313" key="3">
    <source>
        <dbReference type="Proteomes" id="UP000054477"/>
    </source>
</evidence>
<feature type="non-terminal residue" evidence="2">
    <location>
        <position position="1"/>
    </location>
</feature>
<dbReference type="GO" id="GO:0005524">
    <property type="term" value="F:ATP binding"/>
    <property type="evidence" value="ECO:0007669"/>
    <property type="project" value="InterPro"/>
</dbReference>
<protein>
    <recommendedName>
        <fullName evidence="1">DEAD/DEAH-box helicase domain-containing protein</fullName>
    </recommendedName>
</protein>
<reference evidence="3" key="2">
    <citation type="submission" date="2015-01" db="EMBL/GenBank/DDBJ databases">
        <title>Evolutionary Origins and Diversification of the Mycorrhizal Mutualists.</title>
        <authorList>
            <consortium name="DOE Joint Genome Institute"/>
            <consortium name="Mycorrhizal Genomics Consortium"/>
            <person name="Kohler A."/>
            <person name="Kuo A."/>
            <person name="Nagy L.G."/>
            <person name="Floudas D."/>
            <person name="Copeland A."/>
            <person name="Barry K.W."/>
            <person name="Cichocki N."/>
            <person name="Veneault-Fourrey C."/>
            <person name="LaButti K."/>
            <person name="Lindquist E.A."/>
            <person name="Lipzen A."/>
            <person name="Lundell T."/>
            <person name="Morin E."/>
            <person name="Murat C."/>
            <person name="Riley R."/>
            <person name="Ohm R."/>
            <person name="Sun H."/>
            <person name="Tunlid A."/>
            <person name="Henrissat B."/>
            <person name="Grigoriev I.V."/>
            <person name="Hibbett D.S."/>
            <person name="Martin F."/>
        </authorList>
    </citation>
    <scope>NUCLEOTIDE SEQUENCE [LARGE SCALE GENOMIC DNA]</scope>
    <source>
        <strain evidence="3">LaAM-08-1</strain>
    </source>
</reference>
<dbReference type="OrthoDB" id="10261556at2759"/>
<dbReference type="Proteomes" id="UP000054477">
    <property type="component" value="Unassembled WGS sequence"/>
</dbReference>
<dbReference type="SUPFAM" id="SSF52540">
    <property type="entry name" value="P-loop containing nucleoside triphosphate hydrolases"/>
    <property type="match status" value="1"/>
</dbReference>
<evidence type="ECO:0000259" key="1">
    <source>
        <dbReference type="Pfam" id="PF00270"/>
    </source>
</evidence>
<gene>
    <name evidence="2" type="ORF">K443DRAFT_30135</name>
</gene>